<gene>
    <name evidence="1" type="ORF">MNVI_27700</name>
</gene>
<dbReference type="EMBL" id="AP022583">
    <property type="protein sequence ID" value="BBY07452.1"/>
    <property type="molecule type" value="Genomic_DNA"/>
</dbReference>
<name>A0A7I7PFZ8_9MYCO</name>
<proteinExistence type="predicted"/>
<dbReference type="AlphaFoldDB" id="A0A7I7PFZ8"/>
<dbReference type="Proteomes" id="UP000466894">
    <property type="component" value="Chromosome"/>
</dbReference>
<reference evidence="1 2" key="1">
    <citation type="journal article" date="2019" name="Emerg. Microbes Infect.">
        <title>Comprehensive subspecies identification of 175 nontuberculous mycobacteria species based on 7547 genomic profiles.</title>
        <authorList>
            <person name="Matsumoto Y."/>
            <person name="Kinjo T."/>
            <person name="Motooka D."/>
            <person name="Nabeya D."/>
            <person name="Jung N."/>
            <person name="Uechi K."/>
            <person name="Horii T."/>
            <person name="Iida T."/>
            <person name="Fujita J."/>
            <person name="Nakamura S."/>
        </authorList>
    </citation>
    <scope>NUCLEOTIDE SEQUENCE [LARGE SCALE GENOMIC DNA]</scope>
    <source>
        <strain evidence="1 2">JCM 16367</strain>
    </source>
</reference>
<protein>
    <submittedName>
        <fullName evidence="1">Uncharacterized protein</fullName>
    </submittedName>
</protein>
<accession>A0A7I7PFZ8</accession>
<organism evidence="1 2">
    <name type="scientific">Mycobacterium noviomagense</name>
    <dbReference type="NCBI Taxonomy" id="459858"/>
    <lineage>
        <taxon>Bacteria</taxon>
        <taxon>Bacillati</taxon>
        <taxon>Actinomycetota</taxon>
        <taxon>Actinomycetes</taxon>
        <taxon>Mycobacteriales</taxon>
        <taxon>Mycobacteriaceae</taxon>
        <taxon>Mycobacterium</taxon>
    </lineage>
</organism>
<evidence type="ECO:0000313" key="1">
    <source>
        <dbReference type="EMBL" id="BBY07452.1"/>
    </source>
</evidence>
<sequence>MCSALARLAGRFVGACGLLVDLSGTLVDGGCLFVALSRGASGSFSTDLSLRGPLCGTVGVFLGDGLSRFHLGTLGGRFVSSRGSAITCVFRHITTLAEESGTVDVSEPEDQLRRHAIRLLGAKD</sequence>
<evidence type="ECO:0000313" key="2">
    <source>
        <dbReference type="Proteomes" id="UP000466894"/>
    </source>
</evidence>
<dbReference type="KEGG" id="mnv:MNVI_27700"/>